<dbReference type="Gene3D" id="3.40.50.150">
    <property type="entry name" value="Vaccinia Virus protein VP39"/>
    <property type="match status" value="1"/>
</dbReference>
<dbReference type="GO" id="GO:0070475">
    <property type="term" value="P:rRNA base methylation"/>
    <property type="evidence" value="ECO:0007669"/>
    <property type="project" value="TreeGrafter"/>
</dbReference>
<dbReference type="PANTHER" id="PTHR11265">
    <property type="entry name" value="S-ADENOSYL-METHYLTRANSFERASE MRAW"/>
    <property type="match status" value="1"/>
</dbReference>
<dbReference type="NCBIfam" id="TIGR00006">
    <property type="entry name" value="16S rRNA (cytosine(1402)-N(4))-methyltransferase RsmH"/>
    <property type="match status" value="1"/>
</dbReference>
<dbReference type="Pfam" id="PF01795">
    <property type="entry name" value="Methyltransf_5"/>
    <property type="match status" value="1"/>
</dbReference>
<feature type="non-terminal residue" evidence="7">
    <location>
        <position position="214"/>
    </location>
</feature>
<evidence type="ECO:0000313" key="8">
    <source>
        <dbReference type="Proteomes" id="UP000824019"/>
    </source>
</evidence>
<protein>
    <submittedName>
        <fullName evidence="7">16S rRNA (Cytosine(1402)-N(4))-methyltransferase RsmH</fullName>
        <ecNumber evidence="7">2.1.1.199</ecNumber>
    </submittedName>
</protein>
<dbReference type="InterPro" id="IPR029063">
    <property type="entry name" value="SAM-dependent_MTases_sf"/>
</dbReference>
<dbReference type="SUPFAM" id="SSF53335">
    <property type="entry name" value="S-adenosyl-L-methionine-dependent methyltransferases"/>
    <property type="match status" value="1"/>
</dbReference>
<evidence type="ECO:0000256" key="5">
    <source>
        <dbReference type="ARBA" id="ARBA00022679"/>
    </source>
</evidence>
<dbReference type="EC" id="2.1.1.199" evidence="7"/>
<evidence type="ECO:0000313" key="7">
    <source>
        <dbReference type="EMBL" id="MBS5829997.1"/>
    </source>
</evidence>
<dbReference type="InterPro" id="IPR023397">
    <property type="entry name" value="SAM-dep_MeTrfase_MraW_recog"/>
</dbReference>
<name>A0A9E1B8K5_9BACT</name>
<reference evidence="7" key="1">
    <citation type="submission" date="2021-02" db="EMBL/GenBank/DDBJ databases">
        <title>Infant gut strain persistence is associated with maternal origin, phylogeny, and functional potential including surface adhesion and iron acquisition.</title>
        <authorList>
            <person name="Lou Y.C."/>
        </authorList>
    </citation>
    <scope>NUCLEOTIDE SEQUENCE</scope>
    <source>
        <strain evidence="7">L3_101_000G1_dasL3_101_000G1_concoct_7_sub</strain>
    </source>
</reference>
<dbReference type="Proteomes" id="UP000824019">
    <property type="component" value="Unassembled WGS sequence"/>
</dbReference>
<dbReference type="GO" id="GO:0005737">
    <property type="term" value="C:cytoplasm"/>
    <property type="evidence" value="ECO:0007669"/>
    <property type="project" value="TreeGrafter"/>
</dbReference>
<dbReference type="AlphaFoldDB" id="A0A9E1B8K5"/>
<evidence type="ECO:0000256" key="4">
    <source>
        <dbReference type="ARBA" id="ARBA00022603"/>
    </source>
</evidence>
<keyword evidence="4 7" id="KW-0489">Methyltransferase</keyword>
<dbReference type="SUPFAM" id="SSF81799">
    <property type="entry name" value="Putative methyltransferase TM0872, insert domain"/>
    <property type="match status" value="1"/>
</dbReference>
<organism evidence="7 8">
    <name type="scientific">Campylobacter concisus</name>
    <dbReference type="NCBI Taxonomy" id="199"/>
    <lineage>
        <taxon>Bacteria</taxon>
        <taxon>Pseudomonadati</taxon>
        <taxon>Campylobacterota</taxon>
        <taxon>Epsilonproteobacteria</taxon>
        <taxon>Campylobacterales</taxon>
        <taxon>Campylobacteraceae</taxon>
        <taxon>Campylobacter</taxon>
    </lineage>
</organism>
<dbReference type="InterPro" id="IPR002903">
    <property type="entry name" value="RsmH"/>
</dbReference>
<evidence type="ECO:0000256" key="2">
    <source>
        <dbReference type="ARBA" id="ARBA00022490"/>
    </source>
</evidence>
<sequence>MQSPHISVLLDEVLSFFKDLRGNFIDCTLGYAGHSSAILSQNENLNLIACDKDIEAINFSLKKLEPFGNRVKIYKSNFSELISKLSGDEILNVRGILADIGVSSLQIDKDDRGFSIGSSTLDMRMDKERSFSAYEVVNGYSFDELVRIFRDYGELKNASCVANKIINARNLGNITSAKELANIIGTAQIKGRGVSPAILAFQAIRIEVNGELDE</sequence>
<keyword evidence="2" id="KW-0963">Cytoplasm</keyword>
<dbReference type="EMBL" id="JAHAKR010000145">
    <property type="protein sequence ID" value="MBS5829997.1"/>
    <property type="molecule type" value="Genomic_DNA"/>
</dbReference>
<dbReference type="GO" id="GO:0071424">
    <property type="term" value="F:rRNA (cytosine-N4-)-methyltransferase activity"/>
    <property type="evidence" value="ECO:0007669"/>
    <property type="project" value="TreeGrafter"/>
</dbReference>
<gene>
    <name evidence="7" type="primary">rsmH</name>
    <name evidence="7" type="ORF">KIC69_04080</name>
</gene>
<proteinExistence type="inferred from homology"/>
<keyword evidence="5 7" id="KW-0808">Transferase</keyword>
<keyword evidence="6" id="KW-0949">S-adenosyl-L-methionine</keyword>
<dbReference type="PANTHER" id="PTHR11265:SF0">
    <property type="entry name" value="12S RRNA N4-METHYLCYTIDINE METHYLTRANSFERASE"/>
    <property type="match status" value="1"/>
</dbReference>
<keyword evidence="3" id="KW-0698">rRNA processing</keyword>
<evidence type="ECO:0000256" key="1">
    <source>
        <dbReference type="ARBA" id="ARBA00010396"/>
    </source>
</evidence>
<evidence type="ECO:0000256" key="3">
    <source>
        <dbReference type="ARBA" id="ARBA00022552"/>
    </source>
</evidence>
<comment type="similarity">
    <text evidence="1">Belongs to the methyltransferase superfamily. RsmH family.</text>
</comment>
<accession>A0A9E1B8K5</accession>
<dbReference type="Gene3D" id="1.10.150.170">
    <property type="entry name" value="Putative methyltransferase TM0872, insert domain"/>
    <property type="match status" value="1"/>
</dbReference>
<comment type="caution">
    <text evidence="7">The sequence shown here is derived from an EMBL/GenBank/DDBJ whole genome shotgun (WGS) entry which is preliminary data.</text>
</comment>
<evidence type="ECO:0000256" key="6">
    <source>
        <dbReference type="ARBA" id="ARBA00022691"/>
    </source>
</evidence>